<dbReference type="InterPro" id="IPR039421">
    <property type="entry name" value="Type_1_exporter"/>
</dbReference>
<protein>
    <submittedName>
        <fullName evidence="10">ABC transporter ATP-binding protein</fullName>
    </submittedName>
</protein>
<dbReference type="PANTHER" id="PTHR24221:SF654">
    <property type="entry name" value="ATP-BINDING CASSETTE SUB-FAMILY B MEMBER 6"/>
    <property type="match status" value="1"/>
</dbReference>
<dbReference type="EMBL" id="JAVRHM010000008">
    <property type="protein sequence ID" value="MDT0689830.1"/>
    <property type="molecule type" value="Genomic_DNA"/>
</dbReference>
<dbReference type="GO" id="GO:0005524">
    <property type="term" value="F:ATP binding"/>
    <property type="evidence" value="ECO:0007669"/>
    <property type="project" value="UniProtKB-KW"/>
</dbReference>
<evidence type="ECO:0000313" key="11">
    <source>
        <dbReference type="Proteomes" id="UP001261624"/>
    </source>
</evidence>
<dbReference type="Gene3D" id="1.20.1560.10">
    <property type="entry name" value="ABC transporter type 1, transmembrane domain"/>
    <property type="match status" value="1"/>
</dbReference>
<dbReference type="InterPro" id="IPR003593">
    <property type="entry name" value="AAA+_ATPase"/>
</dbReference>
<feature type="transmembrane region" description="Helical" evidence="7">
    <location>
        <begin position="62"/>
        <end position="83"/>
    </location>
</feature>
<dbReference type="RefSeq" id="WP_311683753.1">
    <property type="nucleotide sequence ID" value="NZ_JAVRHM010000008.1"/>
</dbReference>
<organism evidence="10 11">
    <name type="scientific">Autumnicola patrickiae</name>
    <dbReference type="NCBI Taxonomy" id="3075591"/>
    <lineage>
        <taxon>Bacteria</taxon>
        <taxon>Pseudomonadati</taxon>
        <taxon>Bacteroidota</taxon>
        <taxon>Flavobacteriia</taxon>
        <taxon>Flavobacteriales</taxon>
        <taxon>Flavobacteriaceae</taxon>
        <taxon>Autumnicola</taxon>
    </lineage>
</organism>
<evidence type="ECO:0000256" key="7">
    <source>
        <dbReference type="SAM" id="Phobius"/>
    </source>
</evidence>
<dbReference type="InterPro" id="IPR011527">
    <property type="entry name" value="ABC1_TM_dom"/>
</dbReference>
<evidence type="ECO:0000256" key="6">
    <source>
        <dbReference type="ARBA" id="ARBA00023136"/>
    </source>
</evidence>
<evidence type="ECO:0000313" key="10">
    <source>
        <dbReference type="EMBL" id="MDT0689830.1"/>
    </source>
</evidence>
<dbReference type="PROSITE" id="PS00211">
    <property type="entry name" value="ABC_TRANSPORTER_1"/>
    <property type="match status" value="1"/>
</dbReference>
<proteinExistence type="predicted"/>
<evidence type="ECO:0000256" key="1">
    <source>
        <dbReference type="ARBA" id="ARBA00004651"/>
    </source>
</evidence>
<name>A0ABU3E1M9_9FLAO</name>
<dbReference type="SUPFAM" id="SSF90123">
    <property type="entry name" value="ABC transporter transmembrane region"/>
    <property type="match status" value="1"/>
</dbReference>
<keyword evidence="11" id="KW-1185">Reference proteome</keyword>
<evidence type="ECO:0000256" key="3">
    <source>
        <dbReference type="ARBA" id="ARBA00022741"/>
    </source>
</evidence>
<dbReference type="Pfam" id="PF00005">
    <property type="entry name" value="ABC_tran"/>
    <property type="match status" value="1"/>
</dbReference>
<keyword evidence="2 7" id="KW-0812">Transmembrane</keyword>
<evidence type="ECO:0000259" key="8">
    <source>
        <dbReference type="PROSITE" id="PS50893"/>
    </source>
</evidence>
<dbReference type="SMART" id="SM00382">
    <property type="entry name" value="AAA"/>
    <property type="match status" value="1"/>
</dbReference>
<keyword evidence="4 10" id="KW-0067">ATP-binding</keyword>
<evidence type="ECO:0000256" key="4">
    <source>
        <dbReference type="ARBA" id="ARBA00022840"/>
    </source>
</evidence>
<accession>A0ABU3E1M9</accession>
<feature type="domain" description="ABC transporter" evidence="8">
    <location>
        <begin position="342"/>
        <end position="578"/>
    </location>
</feature>
<feature type="domain" description="ABC transmembrane type-1" evidence="9">
    <location>
        <begin position="6"/>
        <end position="308"/>
    </location>
</feature>
<dbReference type="SUPFAM" id="SSF52540">
    <property type="entry name" value="P-loop containing nucleoside triphosphate hydrolases"/>
    <property type="match status" value="1"/>
</dbReference>
<evidence type="ECO:0000259" key="9">
    <source>
        <dbReference type="PROSITE" id="PS50929"/>
    </source>
</evidence>
<keyword evidence="3" id="KW-0547">Nucleotide-binding</keyword>
<keyword evidence="5 7" id="KW-1133">Transmembrane helix</keyword>
<sequence length="581" mass="65894">MKFRIFIAISLSLLVGLLDGIGIALFIPLFKMISSEGNVINNIDGGSDSEFVSSVIVDTLGITPSLGSLFFLIFIFFSLKGVAKYFEAYMRIIYQQFFMRKIRISNIELFGNFSFNAFLKADTGRIQNTFSGEVQRVNGAYKFYIKTIQTGALVIVYIFLALAADWKFTLLVIVGSFFLNFIFRRLYKRTKFFSRQFTSESHIFQNLLVQTVHFFQYLKATGLMSLYNLKLKKNILKVESVQKKMGMIDSILVGLREPLTILVIFAAIFINIYLFNEDLGNILLSLLLLYRGITFFISMQEQWNSFLSASGSLDNMRIFTAELKTNKEQSGNKVIESFSNSLTLRNLSFGFNLKEPILKNINLKIHKNETVAIVGESGAGKSTLMNILSGLIKPIKGDYEIDGININEVHLSSFRHRIGYIVQDVAIFNDTIYNNITFWAPKTEENLKKFRLAAEKAAVLNFIMDLPQQEESVLGSNGINISGGQKQRLSIARELYKDIDFLFMDEATSALDGETEAVVQQNIKDLKGEYTIIIIAHRLATVRDADRIFLMDSGNILAHGSFQELYRNSEEFRAMVALQNL</sequence>
<comment type="subcellular location">
    <subcellularLocation>
        <location evidence="1">Cell membrane</location>
        <topology evidence="1">Multi-pass membrane protein</topology>
    </subcellularLocation>
</comment>
<dbReference type="Proteomes" id="UP001261624">
    <property type="component" value="Unassembled WGS sequence"/>
</dbReference>
<feature type="transmembrane region" description="Helical" evidence="7">
    <location>
        <begin position="253"/>
        <end position="273"/>
    </location>
</feature>
<dbReference type="InterPro" id="IPR027417">
    <property type="entry name" value="P-loop_NTPase"/>
</dbReference>
<dbReference type="PROSITE" id="PS50893">
    <property type="entry name" value="ABC_TRANSPORTER_2"/>
    <property type="match status" value="1"/>
</dbReference>
<gene>
    <name evidence="10" type="ORF">RM549_08540</name>
</gene>
<feature type="transmembrane region" description="Helical" evidence="7">
    <location>
        <begin position="143"/>
        <end position="162"/>
    </location>
</feature>
<dbReference type="InterPro" id="IPR003439">
    <property type="entry name" value="ABC_transporter-like_ATP-bd"/>
</dbReference>
<comment type="caution">
    <text evidence="10">The sequence shown here is derived from an EMBL/GenBank/DDBJ whole genome shotgun (WGS) entry which is preliminary data.</text>
</comment>
<dbReference type="Gene3D" id="3.40.50.300">
    <property type="entry name" value="P-loop containing nucleotide triphosphate hydrolases"/>
    <property type="match status" value="1"/>
</dbReference>
<keyword evidence="6 7" id="KW-0472">Membrane</keyword>
<feature type="transmembrane region" description="Helical" evidence="7">
    <location>
        <begin position="168"/>
        <end position="187"/>
    </location>
</feature>
<dbReference type="PROSITE" id="PS50929">
    <property type="entry name" value="ABC_TM1F"/>
    <property type="match status" value="1"/>
</dbReference>
<dbReference type="InterPro" id="IPR017871">
    <property type="entry name" value="ABC_transporter-like_CS"/>
</dbReference>
<reference evidence="10 11" key="1">
    <citation type="submission" date="2023-09" db="EMBL/GenBank/DDBJ databases">
        <authorList>
            <person name="Rey-Velasco X."/>
        </authorList>
    </citation>
    <scope>NUCLEOTIDE SEQUENCE [LARGE SCALE GENOMIC DNA]</scope>
    <source>
        <strain evidence="10 11">F188</strain>
    </source>
</reference>
<dbReference type="InterPro" id="IPR036640">
    <property type="entry name" value="ABC1_TM_sf"/>
</dbReference>
<evidence type="ECO:0000256" key="5">
    <source>
        <dbReference type="ARBA" id="ARBA00022989"/>
    </source>
</evidence>
<dbReference type="PANTHER" id="PTHR24221">
    <property type="entry name" value="ATP-BINDING CASSETTE SUB-FAMILY B"/>
    <property type="match status" value="1"/>
</dbReference>
<evidence type="ECO:0000256" key="2">
    <source>
        <dbReference type="ARBA" id="ARBA00022692"/>
    </source>
</evidence>